<dbReference type="InterPro" id="IPR050807">
    <property type="entry name" value="TransReg_Diox_bact_type"/>
</dbReference>
<comment type="caution">
    <text evidence="3">The sequence shown here is derived from an EMBL/GenBank/DDBJ whole genome shotgun (WGS) entry which is preliminary data.</text>
</comment>
<dbReference type="EMBL" id="BJYS01000005">
    <property type="protein sequence ID" value="GEO03366.1"/>
    <property type="molecule type" value="Genomic_DNA"/>
</dbReference>
<protein>
    <recommendedName>
        <fullName evidence="2">HTH cro/C1-type domain-containing protein</fullName>
    </recommendedName>
</protein>
<name>A0A512AUH4_9BACT</name>
<dbReference type="PANTHER" id="PTHR46797">
    <property type="entry name" value="HTH-TYPE TRANSCRIPTIONAL REGULATOR"/>
    <property type="match status" value="1"/>
</dbReference>
<dbReference type="Gene3D" id="1.10.260.40">
    <property type="entry name" value="lambda repressor-like DNA-binding domains"/>
    <property type="match status" value="1"/>
</dbReference>
<dbReference type="GO" id="GO:0005829">
    <property type="term" value="C:cytosol"/>
    <property type="evidence" value="ECO:0007669"/>
    <property type="project" value="TreeGrafter"/>
</dbReference>
<evidence type="ECO:0000313" key="4">
    <source>
        <dbReference type="Proteomes" id="UP000321532"/>
    </source>
</evidence>
<dbReference type="CDD" id="cd00093">
    <property type="entry name" value="HTH_XRE"/>
    <property type="match status" value="1"/>
</dbReference>
<dbReference type="GO" id="GO:0003677">
    <property type="term" value="F:DNA binding"/>
    <property type="evidence" value="ECO:0007669"/>
    <property type="project" value="UniProtKB-KW"/>
</dbReference>
<accession>A0A512AUH4</accession>
<organism evidence="3 4">
    <name type="scientific">Adhaeribacter aerolatus</name>
    <dbReference type="NCBI Taxonomy" id="670289"/>
    <lineage>
        <taxon>Bacteria</taxon>
        <taxon>Pseudomonadati</taxon>
        <taxon>Bacteroidota</taxon>
        <taxon>Cytophagia</taxon>
        <taxon>Cytophagales</taxon>
        <taxon>Hymenobacteraceae</taxon>
        <taxon>Adhaeribacter</taxon>
    </lineage>
</organism>
<evidence type="ECO:0000256" key="1">
    <source>
        <dbReference type="ARBA" id="ARBA00023125"/>
    </source>
</evidence>
<evidence type="ECO:0000313" key="3">
    <source>
        <dbReference type="EMBL" id="GEO03366.1"/>
    </source>
</evidence>
<feature type="domain" description="HTH cro/C1-type" evidence="2">
    <location>
        <begin position="17"/>
        <end position="71"/>
    </location>
</feature>
<gene>
    <name evidence="3" type="ORF">AAE02nite_10300</name>
</gene>
<evidence type="ECO:0000259" key="2">
    <source>
        <dbReference type="PROSITE" id="PS50943"/>
    </source>
</evidence>
<dbReference type="SUPFAM" id="SSF47413">
    <property type="entry name" value="lambda repressor-like DNA-binding domains"/>
    <property type="match status" value="1"/>
</dbReference>
<keyword evidence="4" id="KW-1185">Reference proteome</keyword>
<reference evidence="3 4" key="1">
    <citation type="submission" date="2019-07" db="EMBL/GenBank/DDBJ databases">
        <title>Whole genome shotgun sequence of Adhaeribacter aerolatus NBRC 106133.</title>
        <authorList>
            <person name="Hosoyama A."/>
            <person name="Uohara A."/>
            <person name="Ohji S."/>
            <person name="Ichikawa N."/>
        </authorList>
    </citation>
    <scope>NUCLEOTIDE SEQUENCE [LARGE SCALE GENOMIC DNA]</scope>
    <source>
        <strain evidence="3 4">NBRC 106133</strain>
    </source>
</reference>
<dbReference type="OrthoDB" id="2902336at2"/>
<dbReference type="Pfam" id="PF01381">
    <property type="entry name" value="HTH_3"/>
    <property type="match status" value="1"/>
</dbReference>
<dbReference type="InterPro" id="IPR010982">
    <property type="entry name" value="Lambda_DNA-bd_dom_sf"/>
</dbReference>
<dbReference type="AlphaFoldDB" id="A0A512AUH4"/>
<dbReference type="Proteomes" id="UP000321532">
    <property type="component" value="Unassembled WGS sequence"/>
</dbReference>
<keyword evidence="1" id="KW-0238">DNA-binding</keyword>
<dbReference type="PANTHER" id="PTHR46797:SF1">
    <property type="entry name" value="METHYLPHOSPHONATE SYNTHASE"/>
    <property type="match status" value="1"/>
</dbReference>
<proteinExistence type="predicted"/>
<dbReference type="GO" id="GO:0003700">
    <property type="term" value="F:DNA-binding transcription factor activity"/>
    <property type="evidence" value="ECO:0007669"/>
    <property type="project" value="TreeGrafter"/>
</dbReference>
<dbReference type="PROSITE" id="PS50943">
    <property type="entry name" value="HTH_CROC1"/>
    <property type="match status" value="1"/>
</dbReference>
<sequence>METIDENTFLKNFGQNLKRLRIAKHLTQANVAFEANMSVSQIQRIEYGQHNFTILTLLSLSKALDLKPAELLQFMDKDLTK</sequence>
<dbReference type="RefSeq" id="WP_146895610.1">
    <property type="nucleotide sequence ID" value="NZ_BJYS01000005.1"/>
</dbReference>
<dbReference type="InterPro" id="IPR001387">
    <property type="entry name" value="Cro/C1-type_HTH"/>
</dbReference>
<dbReference type="SMART" id="SM00530">
    <property type="entry name" value="HTH_XRE"/>
    <property type="match status" value="1"/>
</dbReference>